<reference evidence="2 3" key="1">
    <citation type="submission" date="2018-07" db="EMBL/GenBank/DDBJ databases">
        <title>New species, Clostridium PI-S10-A1B.</title>
        <authorList>
            <person name="Krishna G."/>
            <person name="Summeta K."/>
            <person name="Shikha S."/>
            <person name="Prabhu P.B."/>
            <person name="Suresh K."/>
        </authorList>
    </citation>
    <scope>NUCLEOTIDE SEQUENCE [LARGE SCALE GENOMIC DNA]</scope>
    <source>
        <strain evidence="2 3">PI-S10-A1B</strain>
    </source>
</reference>
<dbReference type="EMBL" id="QOHO01000072">
    <property type="protein sequence ID" value="RFZ76835.1"/>
    <property type="molecule type" value="Genomic_DNA"/>
</dbReference>
<dbReference type="EMBL" id="BRPJ01000025">
    <property type="protein sequence ID" value="GLB29286.1"/>
    <property type="molecule type" value="Genomic_DNA"/>
</dbReference>
<sequence>MRENLFIKILKMEKKKPDIIGNNAIEKISILPKHNMRGIIPEEYCIEIITTIPERKNIIEMLEI</sequence>
<evidence type="ECO:0000313" key="4">
    <source>
        <dbReference type="Proteomes" id="UP001419084"/>
    </source>
</evidence>
<keyword evidence="4" id="KW-1185">Reference proteome</keyword>
<dbReference type="RefSeq" id="WP_117419015.1">
    <property type="nucleotide sequence ID" value="NZ_BRPJ01000025.1"/>
</dbReference>
<protein>
    <submittedName>
        <fullName evidence="2">Uncharacterized protein</fullName>
    </submittedName>
</protein>
<dbReference type="AlphaFoldDB" id="A0A3E2N770"/>
<proteinExistence type="predicted"/>
<reference evidence="1 4" key="2">
    <citation type="journal article" date="2024" name="Int. J. Syst. Evol. Microbiol.">
        <title>Lacrimispora brassicae sp. nov. isolated from fermented cabbage, and proposal of Clostridium indicum Gundawar et al. 2019 and Clostridium methoxybenzovorans Mechichi et al. 1999 as heterotypic synonyms of Lacrimispora amygdalina (Parshina et al. 2003) Haas and Blanchard 2020 and Lacrimispora indolis (McClung and McCoy 1957) Haas and Blanchard 2020, respectively.</title>
        <authorList>
            <person name="Kobayashi H."/>
            <person name="Tanizawa Y."/>
            <person name="Sakamoto M."/>
            <person name="Ohkuma M."/>
            <person name="Tohno M."/>
        </authorList>
    </citation>
    <scope>NUCLEOTIDE SEQUENCE [LARGE SCALE GENOMIC DNA]</scope>
    <source>
        <strain evidence="1 4">DSM 12857</strain>
    </source>
</reference>
<evidence type="ECO:0000313" key="2">
    <source>
        <dbReference type="EMBL" id="RFZ76835.1"/>
    </source>
</evidence>
<name>A0A3E2N770_9FIRM</name>
<dbReference type="Proteomes" id="UP001419084">
    <property type="component" value="Unassembled WGS sequence"/>
</dbReference>
<evidence type="ECO:0000313" key="3">
    <source>
        <dbReference type="Proteomes" id="UP000260680"/>
    </source>
</evidence>
<evidence type="ECO:0000313" key="1">
    <source>
        <dbReference type="EMBL" id="GLB29286.1"/>
    </source>
</evidence>
<comment type="caution">
    <text evidence="2">The sequence shown here is derived from an EMBL/GenBank/DDBJ whole genome shotgun (WGS) entry which is preliminary data.</text>
</comment>
<organism evidence="2 3">
    <name type="scientific">Lacrimispora amygdalina</name>
    <dbReference type="NCBI Taxonomy" id="253257"/>
    <lineage>
        <taxon>Bacteria</taxon>
        <taxon>Bacillati</taxon>
        <taxon>Bacillota</taxon>
        <taxon>Clostridia</taxon>
        <taxon>Lachnospirales</taxon>
        <taxon>Lachnospiraceae</taxon>
        <taxon>Lacrimispora</taxon>
    </lineage>
</organism>
<accession>A0A3E2N770</accession>
<gene>
    <name evidence="2" type="ORF">DS742_21455</name>
    <name evidence="1" type="ORF">LAD12857_12090</name>
</gene>
<dbReference type="Proteomes" id="UP000260680">
    <property type="component" value="Unassembled WGS sequence"/>
</dbReference>
<dbReference type="OrthoDB" id="2058863at2"/>